<name>Q0VRA3_ALCBS</name>
<accession>Q0VRA3</accession>
<evidence type="ECO:0000313" key="2">
    <source>
        <dbReference type="Proteomes" id="UP000008871"/>
    </source>
</evidence>
<proteinExistence type="predicted"/>
<sequence>MEKDFEAALVHYFPALDKTAKKRRPAAKVGERIRAFLDDELEIISDIATKNIFIVNCNGVSFPEAIYKFGRTSIAHEGELDPRLNFNNNSGMEIGDTWNLPPSFITGLSIAVILAPENTAERFQKDYEVAIHEERFSVNALWGQRQLIRDKMEARYGRAIFST</sequence>
<gene>
    <name evidence="1" type="ordered locus">ABO_0847</name>
</gene>
<reference evidence="1 2" key="1">
    <citation type="journal article" date="2006" name="Nat. Biotechnol.">
        <title>Genome sequence of the ubiquitous hydrocarbon-degrading marine bacterium Alcanivorax borkumensis.</title>
        <authorList>
            <person name="Schneiker S."/>
            <person name="Martins dos Santos V.A.P."/>
            <person name="Bartels D."/>
            <person name="Bekel T."/>
            <person name="Brecht M."/>
            <person name="Buhrmester J."/>
            <person name="Chernikova T.N."/>
            <person name="Denaro R."/>
            <person name="Ferrer M."/>
            <person name="Gertler C."/>
            <person name="Goesmann A."/>
            <person name="Golyshina O.V."/>
            <person name="Kaminski F."/>
            <person name="Khachane A.N."/>
            <person name="Lang S."/>
            <person name="Linke B."/>
            <person name="McHardy A.C."/>
            <person name="Meyer F."/>
            <person name="Nechitaylo T."/>
            <person name="Puehler A."/>
            <person name="Regenhardt D."/>
            <person name="Rupp O."/>
            <person name="Sabirova J.S."/>
            <person name="Selbitschka W."/>
            <person name="Yakimov M.M."/>
            <person name="Timmis K.N."/>
            <person name="Vorhoelter F.-J."/>
            <person name="Weidner S."/>
            <person name="Kaiser O."/>
            <person name="Golyshin P.N."/>
        </authorList>
    </citation>
    <scope>NUCLEOTIDE SEQUENCE [LARGE SCALE GENOMIC DNA]</scope>
    <source>
        <strain evidence="2">ATCC 700651 / DSM 11573 / NCIMB 13689 / SK2</strain>
    </source>
</reference>
<evidence type="ECO:0000313" key="1">
    <source>
        <dbReference type="EMBL" id="CAL16295.1"/>
    </source>
</evidence>
<organism evidence="1 2">
    <name type="scientific">Alcanivorax borkumensis (strain ATCC 700651 / DSM 11573 / NCIMB 13689 / SK2)</name>
    <dbReference type="NCBI Taxonomy" id="393595"/>
    <lineage>
        <taxon>Bacteria</taxon>
        <taxon>Pseudomonadati</taxon>
        <taxon>Pseudomonadota</taxon>
        <taxon>Gammaproteobacteria</taxon>
        <taxon>Oceanospirillales</taxon>
        <taxon>Alcanivoracaceae</taxon>
        <taxon>Alcanivorax</taxon>
    </lineage>
</organism>
<dbReference type="EMBL" id="AM286690">
    <property type="protein sequence ID" value="CAL16295.1"/>
    <property type="molecule type" value="Genomic_DNA"/>
</dbReference>
<dbReference type="HOGENOM" id="CLU_096792_0_0_6"/>
<dbReference type="AlphaFoldDB" id="Q0VRA3"/>
<dbReference type="Proteomes" id="UP000008871">
    <property type="component" value="Chromosome"/>
</dbReference>
<keyword evidence="2" id="KW-1185">Reference proteome</keyword>
<dbReference type="eggNOG" id="ENOG5033GPJ">
    <property type="taxonomic scope" value="Bacteria"/>
</dbReference>
<dbReference type="KEGG" id="abo:ABO_0847"/>
<protein>
    <submittedName>
        <fullName evidence="1">Uncharacterized protein</fullName>
    </submittedName>
</protein>